<feature type="region of interest" description="Disordered" evidence="5">
    <location>
        <begin position="137"/>
        <end position="156"/>
    </location>
</feature>
<dbReference type="Pfam" id="PF04828">
    <property type="entry name" value="GFA"/>
    <property type="match status" value="1"/>
</dbReference>
<evidence type="ECO:0000256" key="5">
    <source>
        <dbReference type="SAM" id="MobiDB-lite"/>
    </source>
</evidence>
<dbReference type="InterPro" id="IPR006913">
    <property type="entry name" value="CENP-V/GFA"/>
</dbReference>
<feature type="domain" description="CENP-V/GFA" evidence="6">
    <location>
        <begin position="11"/>
        <end position="125"/>
    </location>
</feature>
<proteinExistence type="inferred from homology"/>
<dbReference type="Proteomes" id="UP001375743">
    <property type="component" value="Unassembled WGS sequence"/>
</dbReference>
<evidence type="ECO:0000256" key="1">
    <source>
        <dbReference type="ARBA" id="ARBA00005495"/>
    </source>
</evidence>
<evidence type="ECO:0000256" key="3">
    <source>
        <dbReference type="ARBA" id="ARBA00022833"/>
    </source>
</evidence>
<dbReference type="Gene3D" id="3.90.1590.10">
    <property type="entry name" value="glutathione-dependent formaldehyde- activating enzyme (gfa)"/>
    <property type="match status" value="1"/>
</dbReference>
<keyword evidence="4" id="KW-0456">Lyase</keyword>
<dbReference type="SUPFAM" id="SSF51316">
    <property type="entry name" value="Mss4-like"/>
    <property type="match status" value="1"/>
</dbReference>
<gene>
    <name evidence="7" type="ORF">U1T56_08810</name>
</gene>
<dbReference type="PANTHER" id="PTHR33337">
    <property type="entry name" value="GFA DOMAIN-CONTAINING PROTEIN"/>
    <property type="match status" value="1"/>
</dbReference>
<dbReference type="EMBL" id="JBBLZC010000007">
    <property type="protein sequence ID" value="MEK0083252.1"/>
    <property type="molecule type" value="Genomic_DNA"/>
</dbReference>
<dbReference type="PANTHER" id="PTHR33337:SF40">
    <property type="entry name" value="CENP-V_GFA DOMAIN-CONTAINING PROTEIN-RELATED"/>
    <property type="match status" value="1"/>
</dbReference>
<feature type="compositionally biased region" description="Pro residues" evidence="5">
    <location>
        <begin position="147"/>
        <end position="156"/>
    </location>
</feature>
<name>A0ABU8XTG1_9PROT</name>
<accession>A0ABU8XTG1</accession>
<keyword evidence="8" id="KW-1185">Reference proteome</keyword>
<dbReference type="RefSeq" id="WP_418159099.1">
    <property type="nucleotide sequence ID" value="NZ_JBBLZC010000007.1"/>
</dbReference>
<organism evidence="7 8">
    <name type="scientific">Benzoatithermus flavus</name>
    <dbReference type="NCBI Taxonomy" id="3108223"/>
    <lineage>
        <taxon>Bacteria</taxon>
        <taxon>Pseudomonadati</taxon>
        <taxon>Pseudomonadota</taxon>
        <taxon>Alphaproteobacteria</taxon>
        <taxon>Geminicoccales</taxon>
        <taxon>Geminicoccaceae</taxon>
        <taxon>Benzoatithermus</taxon>
    </lineage>
</organism>
<comment type="caution">
    <text evidence="7">The sequence shown here is derived from an EMBL/GenBank/DDBJ whole genome shotgun (WGS) entry which is preliminary data.</text>
</comment>
<evidence type="ECO:0000313" key="7">
    <source>
        <dbReference type="EMBL" id="MEK0083252.1"/>
    </source>
</evidence>
<dbReference type="InterPro" id="IPR011057">
    <property type="entry name" value="Mss4-like_sf"/>
</dbReference>
<sequence length="156" mass="16405">MSPDWSREPGATGGCLCGAVRYRLDAPLRPIVACHCGQCRRSHGTFGAYTAAPVSALCLEAEGDLAWYRSSARAERGFCRACGSSLFWRPVAGSYVAVAAGSLDDATGLALVEHIFVADKPAWYELSDALPRRAGGLASPLLTPATDRPPPDPSPA</sequence>
<protein>
    <submittedName>
        <fullName evidence="7">GFA family protein</fullName>
    </submittedName>
</protein>
<evidence type="ECO:0000313" key="8">
    <source>
        <dbReference type="Proteomes" id="UP001375743"/>
    </source>
</evidence>
<evidence type="ECO:0000256" key="2">
    <source>
        <dbReference type="ARBA" id="ARBA00022723"/>
    </source>
</evidence>
<dbReference type="PROSITE" id="PS51891">
    <property type="entry name" value="CENP_V_GFA"/>
    <property type="match status" value="1"/>
</dbReference>
<keyword evidence="2" id="KW-0479">Metal-binding</keyword>
<keyword evidence="3" id="KW-0862">Zinc</keyword>
<comment type="similarity">
    <text evidence="1">Belongs to the Gfa family.</text>
</comment>
<reference evidence="7 8" key="1">
    <citation type="submission" date="2024-01" db="EMBL/GenBank/DDBJ databases">
        <title>Multi-omics insights into the function and evolution of sodium benzoate biodegradation pathways in Benzoatithermus flavus gen. nov., sp. nov. from hot spring.</title>
        <authorList>
            <person name="Hu C.-J."/>
            <person name="Li W.-J."/>
        </authorList>
    </citation>
    <scope>NUCLEOTIDE SEQUENCE [LARGE SCALE GENOMIC DNA]</scope>
    <source>
        <strain evidence="7 8">SYSU G07066</strain>
    </source>
</reference>
<evidence type="ECO:0000259" key="6">
    <source>
        <dbReference type="PROSITE" id="PS51891"/>
    </source>
</evidence>
<evidence type="ECO:0000256" key="4">
    <source>
        <dbReference type="ARBA" id="ARBA00023239"/>
    </source>
</evidence>